<proteinExistence type="predicted"/>
<dbReference type="HOGENOM" id="CLU_2545215_0_0_1"/>
<reference evidence="1" key="2">
    <citation type="submission" date="2015-06" db="UniProtKB">
        <authorList>
            <consortium name="EnsemblMetazoa"/>
        </authorList>
    </citation>
    <scope>IDENTIFICATION</scope>
</reference>
<evidence type="ECO:0000313" key="2">
    <source>
        <dbReference type="Proteomes" id="UP000015102"/>
    </source>
</evidence>
<protein>
    <submittedName>
        <fullName evidence="1">Uncharacterized protein</fullName>
    </submittedName>
</protein>
<sequence>MRKKKINKIYLKYLELLELITQSIMIFHYKLSLRTGPCCAWNVCQRRNWMSSLPYMPRWQRRSSRCFFLVYKWNHIQSKGIHL</sequence>
<evidence type="ECO:0000313" key="1">
    <source>
        <dbReference type="EnsemblMetazoa" id="MESCA006268-PA"/>
    </source>
</evidence>
<organism evidence="1 2">
    <name type="scientific">Megaselia scalaris</name>
    <name type="common">Humpbacked fly</name>
    <name type="synonym">Phora scalaris</name>
    <dbReference type="NCBI Taxonomy" id="36166"/>
    <lineage>
        <taxon>Eukaryota</taxon>
        <taxon>Metazoa</taxon>
        <taxon>Ecdysozoa</taxon>
        <taxon>Arthropoda</taxon>
        <taxon>Hexapoda</taxon>
        <taxon>Insecta</taxon>
        <taxon>Pterygota</taxon>
        <taxon>Neoptera</taxon>
        <taxon>Endopterygota</taxon>
        <taxon>Diptera</taxon>
        <taxon>Brachycera</taxon>
        <taxon>Muscomorpha</taxon>
        <taxon>Platypezoidea</taxon>
        <taxon>Phoridae</taxon>
        <taxon>Megaseliini</taxon>
        <taxon>Megaselia</taxon>
    </lineage>
</organism>
<dbReference type="Proteomes" id="UP000015102">
    <property type="component" value="Unassembled WGS sequence"/>
</dbReference>
<keyword evidence="2" id="KW-1185">Reference proteome</keyword>
<dbReference type="EnsemblMetazoa" id="MESCA006268-RA">
    <property type="protein sequence ID" value="MESCA006268-PA"/>
    <property type="gene ID" value="MESCA006268"/>
</dbReference>
<dbReference type="AlphaFoldDB" id="T1GRI3"/>
<accession>T1GRI3</accession>
<reference evidence="2" key="1">
    <citation type="submission" date="2013-02" db="EMBL/GenBank/DDBJ databases">
        <authorList>
            <person name="Hughes D."/>
        </authorList>
    </citation>
    <scope>NUCLEOTIDE SEQUENCE</scope>
    <source>
        <strain>Durham</strain>
        <strain evidence="2">NC isolate 2 -- Noor lab</strain>
    </source>
</reference>
<dbReference type="EMBL" id="CAQQ02183628">
    <property type="status" value="NOT_ANNOTATED_CDS"/>
    <property type="molecule type" value="Genomic_DNA"/>
</dbReference>
<name>T1GRI3_MEGSC</name>